<comment type="caution">
    <text evidence="2">The sequence shown here is derived from an EMBL/GenBank/DDBJ whole genome shotgun (WGS) entry which is preliminary data.</text>
</comment>
<protein>
    <submittedName>
        <fullName evidence="2">Uncharacterized protein</fullName>
    </submittedName>
</protein>
<dbReference type="AlphaFoldDB" id="A0A426WZT0"/>
<dbReference type="EMBL" id="AMZH03030864">
    <property type="protein sequence ID" value="RRT32733.1"/>
    <property type="molecule type" value="Genomic_DNA"/>
</dbReference>
<reference evidence="2 3" key="1">
    <citation type="journal article" date="2014" name="Agronomy (Basel)">
        <title>A Draft Genome Sequence for Ensete ventricosum, the Drought-Tolerant Tree Against Hunger.</title>
        <authorList>
            <person name="Harrison J."/>
            <person name="Moore K.A."/>
            <person name="Paszkiewicz K."/>
            <person name="Jones T."/>
            <person name="Grant M."/>
            <person name="Ambacheew D."/>
            <person name="Muzemil S."/>
            <person name="Studholme D.J."/>
        </authorList>
    </citation>
    <scope>NUCLEOTIDE SEQUENCE [LARGE SCALE GENOMIC DNA]</scope>
</reference>
<accession>A0A426WZT0</accession>
<name>A0A426WZT0_ENSVE</name>
<gene>
    <name evidence="2" type="ORF">B296_00047716</name>
</gene>
<feature type="compositionally biased region" description="Basic and acidic residues" evidence="1">
    <location>
        <begin position="80"/>
        <end position="97"/>
    </location>
</feature>
<evidence type="ECO:0000313" key="3">
    <source>
        <dbReference type="Proteomes" id="UP000287651"/>
    </source>
</evidence>
<evidence type="ECO:0000313" key="2">
    <source>
        <dbReference type="EMBL" id="RRT32733.1"/>
    </source>
</evidence>
<feature type="region of interest" description="Disordered" evidence="1">
    <location>
        <begin position="47"/>
        <end position="97"/>
    </location>
</feature>
<feature type="compositionally biased region" description="Acidic residues" evidence="1">
    <location>
        <begin position="50"/>
        <end position="60"/>
    </location>
</feature>
<feature type="compositionally biased region" description="Basic and acidic residues" evidence="1">
    <location>
        <begin position="61"/>
        <end position="71"/>
    </location>
</feature>
<proteinExistence type="predicted"/>
<dbReference type="Proteomes" id="UP000287651">
    <property type="component" value="Unassembled WGS sequence"/>
</dbReference>
<sequence length="97" mass="11005">MRSSSVLLAPLAWRWGTVRWSAIASTLTRRLLPAVRSQGVLFVDRLSQWDEAEDEKEDEAVEGRGEGRGEDKEEVEGEEAEAKNDEMEGKKVKEEEE</sequence>
<evidence type="ECO:0000256" key="1">
    <source>
        <dbReference type="SAM" id="MobiDB-lite"/>
    </source>
</evidence>
<organism evidence="2 3">
    <name type="scientific">Ensete ventricosum</name>
    <name type="common">Abyssinian banana</name>
    <name type="synonym">Musa ensete</name>
    <dbReference type="NCBI Taxonomy" id="4639"/>
    <lineage>
        <taxon>Eukaryota</taxon>
        <taxon>Viridiplantae</taxon>
        <taxon>Streptophyta</taxon>
        <taxon>Embryophyta</taxon>
        <taxon>Tracheophyta</taxon>
        <taxon>Spermatophyta</taxon>
        <taxon>Magnoliopsida</taxon>
        <taxon>Liliopsida</taxon>
        <taxon>Zingiberales</taxon>
        <taxon>Musaceae</taxon>
        <taxon>Ensete</taxon>
    </lineage>
</organism>